<accession>A0A644UEY1</accession>
<keyword evidence="1" id="KW-0812">Transmembrane</keyword>
<dbReference type="GO" id="GO:0016757">
    <property type="term" value="F:glycosyltransferase activity"/>
    <property type="evidence" value="ECO:0007669"/>
    <property type="project" value="InterPro"/>
</dbReference>
<gene>
    <name evidence="3" type="ORF">SDC9_23320</name>
</gene>
<evidence type="ECO:0000313" key="3">
    <source>
        <dbReference type="EMBL" id="MPL77464.1"/>
    </source>
</evidence>
<dbReference type="Pfam" id="PF00534">
    <property type="entry name" value="Glycos_transf_1"/>
    <property type="match status" value="1"/>
</dbReference>
<reference evidence="3" key="1">
    <citation type="submission" date="2019-08" db="EMBL/GenBank/DDBJ databases">
        <authorList>
            <person name="Kucharzyk K."/>
            <person name="Murdoch R.W."/>
            <person name="Higgins S."/>
            <person name="Loffler F."/>
        </authorList>
    </citation>
    <scope>NUCLEOTIDE SEQUENCE</scope>
</reference>
<feature type="domain" description="Glycosyl transferase family 1" evidence="2">
    <location>
        <begin position="224"/>
        <end position="385"/>
    </location>
</feature>
<dbReference type="PANTHER" id="PTHR12526">
    <property type="entry name" value="GLYCOSYLTRANSFERASE"/>
    <property type="match status" value="1"/>
</dbReference>
<dbReference type="PANTHER" id="PTHR12526:SF609">
    <property type="entry name" value="LIPOPOLYSACCHARIDE BIOSYNTHESIS PROTEIN"/>
    <property type="match status" value="1"/>
</dbReference>
<feature type="transmembrane region" description="Helical" evidence="1">
    <location>
        <begin position="86"/>
        <end position="106"/>
    </location>
</feature>
<organism evidence="3">
    <name type="scientific">bioreactor metagenome</name>
    <dbReference type="NCBI Taxonomy" id="1076179"/>
    <lineage>
        <taxon>unclassified sequences</taxon>
        <taxon>metagenomes</taxon>
        <taxon>ecological metagenomes</taxon>
    </lineage>
</organism>
<dbReference type="InterPro" id="IPR001296">
    <property type="entry name" value="Glyco_trans_1"/>
</dbReference>
<dbReference type="SUPFAM" id="SSF53756">
    <property type="entry name" value="UDP-Glycosyltransferase/glycogen phosphorylase"/>
    <property type="match status" value="1"/>
</dbReference>
<dbReference type="AlphaFoldDB" id="A0A644UEY1"/>
<keyword evidence="1" id="KW-0472">Membrane</keyword>
<sequence length="409" mass="47241">MEKKKRILLVTQYFYPENFKSNDIAFELQKRGYQVDALVGIPNYPEGEYYKGYGIFKKRIETINGVRVYRAFQTPRGRKATGLGLSINYLTYAFFASIWALFFAILKKRYDAIIVHQTSPITQAYPALLISKIRKIPIYMWVLDIWPDAMTSGGGIKNKRILSFMNNRVKGIYNSCHKILISSKRMSDSILSKGDFKDKIIYFPNWAEKIFENPTYKEIPELPTGYRIMIAGNLGKSQNFETIMKAISLLKETEIKWILIGDGSQKKWIEEYIEENNLKNCVFLLGKFPIEFIPSFYSKTDALLFSLKNTFPHLKMVVPSRLQTYMSSGKPILAMIDGGAAELIQESDCGLSVNAADYEGFARLIKYYVLKNKEEFAQKGENGKKYFDKYFRLDVCINNLISIIEDERK</sequence>
<proteinExistence type="predicted"/>
<evidence type="ECO:0000256" key="1">
    <source>
        <dbReference type="SAM" id="Phobius"/>
    </source>
</evidence>
<evidence type="ECO:0000259" key="2">
    <source>
        <dbReference type="Pfam" id="PF00534"/>
    </source>
</evidence>
<dbReference type="EMBL" id="VSSQ01000107">
    <property type="protein sequence ID" value="MPL77464.1"/>
    <property type="molecule type" value="Genomic_DNA"/>
</dbReference>
<dbReference type="Gene3D" id="3.40.50.2000">
    <property type="entry name" value="Glycogen Phosphorylase B"/>
    <property type="match status" value="2"/>
</dbReference>
<keyword evidence="1" id="KW-1133">Transmembrane helix</keyword>
<name>A0A644UEY1_9ZZZZ</name>
<comment type="caution">
    <text evidence="3">The sequence shown here is derived from an EMBL/GenBank/DDBJ whole genome shotgun (WGS) entry which is preliminary data.</text>
</comment>
<dbReference type="CDD" id="cd03794">
    <property type="entry name" value="GT4_WbuB-like"/>
    <property type="match status" value="1"/>
</dbReference>
<protein>
    <recommendedName>
        <fullName evidence="2">Glycosyl transferase family 1 domain-containing protein</fullName>
    </recommendedName>
</protein>